<evidence type="ECO:0000259" key="5">
    <source>
        <dbReference type="Pfam" id="PF04357"/>
    </source>
</evidence>
<dbReference type="GO" id="GO:0009306">
    <property type="term" value="P:protein secretion"/>
    <property type="evidence" value="ECO:0007669"/>
    <property type="project" value="InterPro"/>
</dbReference>
<gene>
    <name evidence="6" type="ORF">CLV78_11440</name>
</gene>
<evidence type="ECO:0000313" key="7">
    <source>
        <dbReference type="Proteomes" id="UP000239480"/>
    </source>
</evidence>
<dbReference type="GO" id="GO:0005886">
    <property type="term" value="C:plasma membrane"/>
    <property type="evidence" value="ECO:0007669"/>
    <property type="project" value="InterPro"/>
</dbReference>
<dbReference type="InterPro" id="IPR007452">
    <property type="entry name" value="TamB_C"/>
</dbReference>
<accession>A0A2T0RGG6</accession>
<proteinExistence type="predicted"/>
<keyword evidence="3" id="KW-1133">Transmembrane helix</keyword>
<dbReference type="GO" id="GO:0097347">
    <property type="term" value="C:TAM protein secretion complex"/>
    <property type="evidence" value="ECO:0007669"/>
    <property type="project" value="TreeGrafter"/>
</dbReference>
<sequence>MQTLRSVAFLATLTTALVPLGTPVAAQDDGGGMIQRFLQDSLSGGGREVNITGFEGLLAGNATMQEMTIADSEGVWLTLRDVVLDWNRAAMLRGNLSVEELSAGELIVARLPISDPEAEDAPKAPKAEATGFSLPELPVAIRVNKFAIERAELGEAVLGQAAELELDGTVILAGGEGNVELRTVRTDGPDDRIAIVGSFVNDTRVLALDVELEEEPGGLVSSLINVPGNPSLGLDIEGQGPLSDFAADIGLRTDGEDRVTGRVTLKGSGEGATDFAAEIGGDITPMLPPEFHDFFGEDIRLKTSGSRAADGALELPELTIAAESLSLDGNLSLGADGLPTAFALNGELADPSGAPVRLPVSGPGSFLQKVTLDAAFDASQGEQWTLDAVVEAPQMEGFEAETVALNGVGMIKTEGGAAITADLIFDVDGLALADDAMTQAVGDAVSGGVALGWQQGGALEITRLYADGADYGVSVLGDVRIQDRSVKVSGEGRVQARDLSRFSAISGQDLTGEVTADLFGRGDPLGGIFAISLNLEGQGLSIGQETADRLLADPVTVHTAVRRDTEGTVLDTFELRSKGVTADAEGRVGGGTSDLALKAALTDVGLVMPGHEGALTIEGQAREQAPGDWNVGVDLDGPYDLSGNVSGRVKPGESDVALDLAMPDISPLVEGHEGPVKVTGTAAETDETGKWALDLDVLGPYELTAAVEGIYGAGASDLALDVALPDISPLVPGHEGSVKIVGTAAEAEAGAWSLDLDADGPYDVAANVEGVYAPNATDVALALSLPDIAPLVPGHTGAVDLQGNVAQGDAGAWQFMLDGTGPYDAALDLDGSMGGGPGEVTLSAGLPDVSPLVPGLTGPFKAEGTAIDNGDGLWKIDFDAGGPLDGAATVDGVVGGGKSDLVLDISVPDLSPLVPQLRGPLDAKGTASEIGDGRWDVDLDVDGPYGAEADVAGAVGATGTDVALNIAVPDIAPLVPGHRGSVSAAASARQAEDGSWGLDVDAKGPYSSAITAGGTYGGGKSALQFEASLPDIAPVAPGLTGPVSLKGTAAEAGEGPWDVDLDAGGPYDSTAQIAGTVGVDNTAVDLTVSIPSVSPFAPGVSGSFNASGSVAQQADGYALELATNGPQGVSSNVSGTVAADFSTVNVQAAGAAPLGLANRALAPNSILGTANFDISVNGAPSLQAVNGTVSVNGAQLSLPEFQQTLNGITVQVGLNGENVQLDVSANGPAGGSVGANGTVQLAGGFNADLTASLDDFVLTDPLLYRTSLSGGATIVGPLLGGANVEGKINVGRTEIRVPDGGLGFGGAIPNMRHINEPGAVHLTRERAGLVEDEKKNAEGGGGGGVGGPVYGLDIIVSAPEQIFIRGRGLDTELGGTVVVTGTTANPNPVGEVEVIRGRLDILGQRLEMDDGTVSMAGGLQPYLDLTATSKRNEFEFLARITGPVDDPKFDLASVPDLPDDEVLARFLFGKSVTDLSALQAVQMASALATLAGKGGPGLLGGVRQGLGLDDLDLATTDDGETEVRAGKYISDNIYTEFVAGSDGDTEFDVNVDVSKNFTVKGTADSKGDSSIGIYFERDY</sequence>
<comment type="subcellular location">
    <subcellularLocation>
        <location evidence="1">Membrane</location>
        <topology evidence="1">Single-pass membrane protein</topology>
    </subcellularLocation>
</comment>
<dbReference type="RefSeq" id="WP_106207918.1">
    <property type="nucleotide sequence ID" value="NZ_PVTD01000014.1"/>
</dbReference>
<evidence type="ECO:0000256" key="2">
    <source>
        <dbReference type="ARBA" id="ARBA00022692"/>
    </source>
</evidence>
<protein>
    <submittedName>
        <fullName evidence="6">Autotransporter secretion inner membrane protein TamB</fullName>
    </submittedName>
</protein>
<organism evidence="6 7">
    <name type="scientific">Aliiruegeria haliotis</name>
    <dbReference type="NCBI Taxonomy" id="1280846"/>
    <lineage>
        <taxon>Bacteria</taxon>
        <taxon>Pseudomonadati</taxon>
        <taxon>Pseudomonadota</taxon>
        <taxon>Alphaproteobacteria</taxon>
        <taxon>Rhodobacterales</taxon>
        <taxon>Roseobacteraceae</taxon>
        <taxon>Aliiruegeria</taxon>
    </lineage>
</organism>
<dbReference type="PANTHER" id="PTHR36985">
    <property type="entry name" value="TRANSLOCATION AND ASSEMBLY MODULE SUBUNIT TAMB"/>
    <property type="match status" value="1"/>
</dbReference>
<keyword evidence="2" id="KW-0812">Transmembrane</keyword>
<dbReference type="EMBL" id="PVTD01000014">
    <property type="protein sequence ID" value="PRY20255.1"/>
    <property type="molecule type" value="Genomic_DNA"/>
</dbReference>
<evidence type="ECO:0000256" key="3">
    <source>
        <dbReference type="ARBA" id="ARBA00022989"/>
    </source>
</evidence>
<keyword evidence="7" id="KW-1185">Reference proteome</keyword>
<reference evidence="6 7" key="1">
    <citation type="submission" date="2018-03" db="EMBL/GenBank/DDBJ databases">
        <title>Genomic Encyclopedia of Archaeal and Bacterial Type Strains, Phase II (KMG-II): from individual species to whole genera.</title>
        <authorList>
            <person name="Goeker M."/>
        </authorList>
    </citation>
    <scope>NUCLEOTIDE SEQUENCE [LARGE SCALE GENOMIC DNA]</scope>
    <source>
        <strain evidence="6 7">DSM 29328</strain>
    </source>
</reference>
<evidence type="ECO:0000313" key="6">
    <source>
        <dbReference type="EMBL" id="PRY20255.1"/>
    </source>
</evidence>
<evidence type="ECO:0000256" key="1">
    <source>
        <dbReference type="ARBA" id="ARBA00004167"/>
    </source>
</evidence>
<evidence type="ECO:0000256" key="4">
    <source>
        <dbReference type="ARBA" id="ARBA00023136"/>
    </source>
</evidence>
<dbReference type="Proteomes" id="UP000239480">
    <property type="component" value="Unassembled WGS sequence"/>
</dbReference>
<dbReference type="Pfam" id="PF04357">
    <property type="entry name" value="TamB"/>
    <property type="match status" value="1"/>
</dbReference>
<feature type="domain" description="Translocation and assembly module TamB C-terminal" evidence="5">
    <location>
        <begin position="1224"/>
        <end position="1579"/>
    </location>
</feature>
<dbReference type="OrthoDB" id="7784409at2"/>
<name>A0A2T0RGG6_9RHOB</name>
<dbReference type="PANTHER" id="PTHR36985:SF1">
    <property type="entry name" value="TRANSLOCATION AND ASSEMBLY MODULE SUBUNIT TAMB"/>
    <property type="match status" value="1"/>
</dbReference>
<keyword evidence="4" id="KW-0472">Membrane</keyword>
<comment type="caution">
    <text evidence="6">The sequence shown here is derived from an EMBL/GenBank/DDBJ whole genome shotgun (WGS) entry which is preliminary data.</text>
</comment>